<proteinExistence type="inferred from homology"/>
<dbReference type="Pfam" id="PF17941">
    <property type="entry name" value="PP_kinase_C_1"/>
    <property type="match status" value="1"/>
</dbReference>
<name>A0ABW4XKK9_9GAMM</name>
<dbReference type="Proteomes" id="UP001597380">
    <property type="component" value="Unassembled WGS sequence"/>
</dbReference>
<dbReference type="Pfam" id="PF13089">
    <property type="entry name" value="PP_kinase_N"/>
    <property type="match status" value="1"/>
</dbReference>
<dbReference type="CDD" id="cd09167">
    <property type="entry name" value="PLDc_EcPPK1_C2_like"/>
    <property type="match status" value="1"/>
</dbReference>
<evidence type="ECO:0000313" key="13">
    <source>
        <dbReference type="Proteomes" id="UP001597380"/>
    </source>
</evidence>
<dbReference type="Pfam" id="PF02503">
    <property type="entry name" value="PP_kinase"/>
    <property type="match status" value="1"/>
</dbReference>
<dbReference type="InterPro" id="IPR036830">
    <property type="entry name" value="PP_kinase_middle_dom_sf"/>
</dbReference>
<dbReference type="EC" id="2.7.4.1" evidence="6 7"/>
<dbReference type="EMBL" id="JBHUHT010000008">
    <property type="protein sequence ID" value="MFD2095290.1"/>
    <property type="molecule type" value="Genomic_DNA"/>
</dbReference>
<dbReference type="GO" id="GO:0008976">
    <property type="term" value="F:polyphosphate kinase activity"/>
    <property type="evidence" value="ECO:0007669"/>
    <property type="project" value="UniProtKB-EC"/>
</dbReference>
<dbReference type="Gene3D" id="1.20.58.310">
    <property type="entry name" value="Polyphosphate kinase N-terminal domain"/>
    <property type="match status" value="1"/>
</dbReference>
<dbReference type="Pfam" id="PF13090">
    <property type="entry name" value="PP_kinase_C"/>
    <property type="match status" value="1"/>
</dbReference>
<evidence type="ECO:0000259" key="11">
    <source>
        <dbReference type="Pfam" id="PF17941"/>
    </source>
</evidence>
<comment type="function">
    <text evidence="6 7">Catalyzes the reversible transfer of the terminal phosphate of ATP to form a long-chain polyphosphate (polyP).</text>
</comment>
<keyword evidence="4 6" id="KW-0418">Kinase</keyword>
<evidence type="ECO:0000256" key="2">
    <source>
        <dbReference type="ARBA" id="ARBA00022679"/>
    </source>
</evidence>
<protein>
    <recommendedName>
        <fullName evidence="6 7">Polyphosphate kinase</fullName>
        <ecNumber evidence="6 7">2.7.4.1</ecNumber>
    </recommendedName>
    <alternativeName>
        <fullName evidence="6">ATP-polyphosphate phosphotransferase</fullName>
    </alternativeName>
    <alternativeName>
        <fullName evidence="6">Polyphosphoric acid kinase</fullName>
    </alternativeName>
</protein>
<comment type="caution">
    <text evidence="12">The sequence shown here is derived from an EMBL/GenBank/DDBJ whole genome shotgun (WGS) entry which is preliminary data.</text>
</comment>
<feature type="binding site" evidence="6">
    <location>
        <position position="404"/>
    </location>
    <ligand>
        <name>Mg(2+)</name>
        <dbReference type="ChEBI" id="CHEBI:18420"/>
    </ligand>
</feature>
<evidence type="ECO:0000256" key="4">
    <source>
        <dbReference type="ARBA" id="ARBA00022777"/>
    </source>
</evidence>
<dbReference type="PIRSF" id="PIRSF015589">
    <property type="entry name" value="PP_kinase"/>
    <property type="match status" value="1"/>
</dbReference>
<keyword evidence="6" id="KW-0460">Magnesium</keyword>
<dbReference type="InterPro" id="IPR025198">
    <property type="entry name" value="PPK_N_dom"/>
</dbReference>
<evidence type="ECO:0000256" key="1">
    <source>
        <dbReference type="ARBA" id="ARBA00022553"/>
    </source>
</evidence>
<dbReference type="InterPro" id="IPR003414">
    <property type="entry name" value="PP_kinase"/>
</dbReference>
<dbReference type="SUPFAM" id="SSF56024">
    <property type="entry name" value="Phospholipase D/nuclease"/>
    <property type="match status" value="2"/>
</dbReference>
<gene>
    <name evidence="12" type="primary">ppk1</name>
    <name evidence="6" type="synonym">ppk</name>
    <name evidence="12" type="ORF">ACFSJ3_04775</name>
</gene>
<feature type="binding site" evidence="6">
    <location>
        <position position="591"/>
    </location>
    <ligand>
        <name>ATP</name>
        <dbReference type="ChEBI" id="CHEBI:30616"/>
    </ligand>
</feature>
<feature type="binding site" evidence="6">
    <location>
        <position position="45"/>
    </location>
    <ligand>
        <name>ATP</name>
        <dbReference type="ChEBI" id="CHEBI:30616"/>
    </ligand>
</feature>
<keyword evidence="1 6" id="KW-0597">Phosphoprotein</keyword>
<dbReference type="NCBIfam" id="TIGR03705">
    <property type="entry name" value="poly_P_kin"/>
    <property type="match status" value="1"/>
</dbReference>
<dbReference type="Gene3D" id="3.30.870.10">
    <property type="entry name" value="Endonuclease Chain A"/>
    <property type="match status" value="2"/>
</dbReference>
<dbReference type="HAMAP" id="MF_00347">
    <property type="entry name" value="Polyphosphate_kinase"/>
    <property type="match status" value="1"/>
</dbReference>
<dbReference type="Gene3D" id="3.30.1840.10">
    <property type="entry name" value="Polyphosphate kinase middle domain"/>
    <property type="match status" value="1"/>
</dbReference>
<comment type="similarity">
    <text evidence="6 7">Belongs to the polyphosphate kinase 1 (PPK1) family.</text>
</comment>
<feature type="active site" description="Phosphohistidine intermediate" evidence="6">
    <location>
        <position position="434"/>
    </location>
</feature>
<dbReference type="InterPro" id="IPR041108">
    <property type="entry name" value="PP_kinase_C_1"/>
</dbReference>
<evidence type="ECO:0000256" key="7">
    <source>
        <dbReference type="RuleBase" id="RU003800"/>
    </source>
</evidence>
<evidence type="ECO:0000259" key="8">
    <source>
        <dbReference type="Pfam" id="PF02503"/>
    </source>
</evidence>
<comment type="PTM">
    <text evidence="6 7">An intermediate of this reaction is the autophosphorylated ppk in which a phosphate is covalently linked to a histidine residue through a N-P bond.</text>
</comment>
<evidence type="ECO:0000313" key="12">
    <source>
        <dbReference type="EMBL" id="MFD2095290.1"/>
    </source>
</evidence>
<dbReference type="CDD" id="cd09164">
    <property type="entry name" value="PLDc_EcPPK1_C1_like"/>
    <property type="match status" value="1"/>
</dbReference>
<dbReference type="PANTHER" id="PTHR30218">
    <property type="entry name" value="POLYPHOSPHATE KINASE"/>
    <property type="match status" value="1"/>
</dbReference>
<evidence type="ECO:0000259" key="9">
    <source>
        <dbReference type="Pfam" id="PF13089"/>
    </source>
</evidence>
<dbReference type="NCBIfam" id="NF003917">
    <property type="entry name" value="PRK05443.1-1"/>
    <property type="match status" value="1"/>
</dbReference>
<feature type="domain" description="Polyphosphate kinase N-terminal" evidence="9">
    <location>
        <begin position="7"/>
        <end position="110"/>
    </location>
</feature>
<accession>A0ABW4XKK9</accession>
<feature type="domain" description="Polyphosphate kinase middle" evidence="8">
    <location>
        <begin position="120"/>
        <end position="304"/>
    </location>
</feature>
<keyword evidence="2 6" id="KW-0808">Transferase</keyword>
<feature type="domain" description="Polyphosphate kinase C-terminal" evidence="11">
    <location>
        <begin position="331"/>
        <end position="495"/>
    </location>
</feature>
<comment type="catalytic activity">
    <reaction evidence="6 7">
        <text>[phosphate](n) + ATP = [phosphate](n+1) + ADP</text>
        <dbReference type="Rhea" id="RHEA:19573"/>
        <dbReference type="Rhea" id="RHEA-COMP:9859"/>
        <dbReference type="Rhea" id="RHEA-COMP:14280"/>
        <dbReference type="ChEBI" id="CHEBI:16838"/>
        <dbReference type="ChEBI" id="CHEBI:30616"/>
        <dbReference type="ChEBI" id="CHEBI:456216"/>
        <dbReference type="EC" id="2.7.4.1"/>
    </reaction>
</comment>
<organism evidence="12 13">
    <name type="scientific">Corallincola platygyrae</name>
    <dbReference type="NCBI Taxonomy" id="1193278"/>
    <lineage>
        <taxon>Bacteria</taxon>
        <taxon>Pseudomonadati</taxon>
        <taxon>Pseudomonadota</taxon>
        <taxon>Gammaproteobacteria</taxon>
        <taxon>Alteromonadales</taxon>
        <taxon>Psychromonadaceae</taxon>
        <taxon>Corallincola</taxon>
    </lineage>
</organism>
<keyword evidence="3 6" id="KW-0547">Nucleotide-binding</keyword>
<comment type="cofactor">
    <cofactor evidence="6">
        <name>Mg(2+)</name>
        <dbReference type="ChEBI" id="CHEBI:18420"/>
    </cofactor>
</comment>
<feature type="domain" description="Polyphosphate kinase C-terminal" evidence="10">
    <location>
        <begin position="502"/>
        <end position="673"/>
    </location>
</feature>
<dbReference type="InterPro" id="IPR036832">
    <property type="entry name" value="PPK_N_dom_sf"/>
</dbReference>
<dbReference type="InterPro" id="IPR024953">
    <property type="entry name" value="PP_kinase_middle"/>
</dbReference>
<evidence type="ECO:0000256" key="3">
    <source>
        <dbReference type="ARBA" id="ARBA00022741"/>
    </source>
</evidence>
<keyword evidence="5 6" id="KW-0067">ATP-binding</keyword>
<dbReference type="SUPFAM" id="SSF140356">
    <property type="entry name" value="PPK N-terminal domain-like"/>
    <property type="match status" value="1"/>
</dbReference>
<sequence>MSVDNLYVEKELSWLSFNERVLQEAADKSVPIVERVRFLGIFSNNLDEFFRVRVADVKRRLLIRRAAGKEVSHTQHLLSKIQTKVLKLQEDFDLIYTEVLKGLARHNIFLVNEEQLSEQQGEWLKKYFRDKLLRYIAPTIIERDTDLARILQDDLTYLICEMRSKEQVKYAAIEIPTDDAPRFIELPREKGKKRKNMILLDNIIRHCLDDIFSPFFEYESCSAYSMKMTRDAEYGLSDDIDQSLVEQMSEGLKQRLTAEPVRFVHDREMPESMIELIKFKLGITNFDSIVPGGRYHNFRDFIGFPNIGRAYLEHPKVPAVNSHDFASHITVFEAISAKDILLYYPYHKFRYVTEFLRQAAFDPAVKDIKLSIYRLAKRSRIIKSLIDAAENGKKVTVVVELRARFDEEANIEWAKVLTEAGIKVEFGVPSLKCHSKLCLVTRKEGDELVRYAHIGTGNFHEKTAKIYTDFSLFTRNSEITQEVENVFEFIVHSYKRFHFKHLIVSPTDSRTRIYRAIDREISNAQRNLPARIFLKINNLDDKGIIDKLYEASCAGVKVRMIIRGMCALVPGIPGISSNIEVLSIVDRFLEHPRVAVFHNSGEQDVWISSADWMTRNIDKRVEVGTPIYDDKLKQQIIDIMEIQWSDTTKARIIDKEQSNKYKPRGNRRKIRSQIAIYDYLKEIEQNKANAN</sequence>
<feature type="binding site" evidence="6">
    <location>
        <position position="467"/>
    </location>
    <ligand>
        <name>ATP</name>
        <dbReference type="ChEBI" id="CHEBI:30616"/>
    </ligand>
</feature>
<dbReference type="SUPFAM" id="SSF143724">
    <property type="entry name" value="PHP14-like"/>
    <property type="match status" value="1"/>
</dbReference>
<reference evidence="13" key="1">
    <citation type="journal article" date="2019" name="Int. J. Syst. Evol. Microbiol.">
        <title>The Global Catalogue of Microorganisms (GCM) 10K type strain sequencing project: providing services to taxonomists for standard genome sequencing and annotation.</title>
        <authorList>
            <consortium name="The Broad Institute Genomics Platform"/>
            <consortium name="The Broad Institute Genome Sequencing Center for Infectious Disease"/>
            <person name="Wu L."/>
            <person name="Ma J."/>
        </authorList>
    </citation>
    <scope>NUCLEOTIDE SEQUENCE [LARGE SCALE GENOMIC DNA]</scope>
    <source>
        <strain evidence="13">CGMCC 1.10992</strain>
    </source>
</reference>
<dbReference type="InterPro" id="IPR025200">
    <property type="entry name" value="PPK_C_dom2"/>
</dbReference>
<evidence type="ECO:0000259" key="10">
    <source>
        <dbReference type="Pfam" id="PF13090"/>
    </source>
</evidence>
<dbReference type="PANTHER" id="PTHR30218:SF0">
    <property type="entry name" value="POLYPHOSPHATE KINASE"/>
    <property type="match status" value="1"/>
</dbReference>
<evidence type="ECO:0000256" key="6">
    <source>
        <dbReference type="HAMAP-Rule" id="MF_00347"/>
    </source>
</evidence>
<evidence type="ECO:0000256" key="5">
    <source>
        <dbReference type="ARBA" id="ARBA00022840"/>
    </source>
</evidence>
<keyword evidence="6" id="KW-0479">Metal-binding</keyword>
<keyword evidence="13" id="KW-1185">Reference proteome</keyword>
<feature type="binding site" evidence="6">
    <location>
        <position position="374"/>
    </location>
    <ligand>
        <name>Mg(2+)</name>
        <dbReference type="ChEBI" id="CHEBI:18420"/>
    </ligand>
</feature>
<dbReference type="RefSeq" id="WP_345338450.1">
    <property type="nucleotide sequence ID" value="NZ_BAABLI010000005.1"/>
</dbReference>
<feature type="binding site" evidence="6">
    <location>
        <position position="563"/>
    </location>
    <ligand>
        <name>ATP</name>
        <dbReference type="ChEBI" id="CHEBI:30616"/>
    </ligand>
</feature>